<dbReference type="PANTHER" id="PTHR14027:SF2">
    <property type="entry name" value="RNA POLYMERASE-ASSOCIATED PROTEIN CTR9 HOMOLOG"/>
    <property type="match status" value="1"/>
</dbReference>
<evidence type="ECO:0000256" key="2">
    <source>
        <dbReference type="ARBA" id="ARBA00022737"/>
    </source>
</evidence>
<dbReference type="Gene3D" id="2.70.130.10">
    <property type="entry name" value="Mannose-6-phosphate receptor binding domain"/>
    <property type="match status" value="1"/>
</dbReference>
<feature type="region of interest" description="Disordered" evidence="6">
    <location>
        <begin position="958"/>
        <end position="998"/>
    </location>
</feature>
<dbReference type="PANTHER" id="PTHR14027">
    <property type="entry name" value="RNA POLYMERASE-ASSOCIATED PROTEIN CTR9"/>
    <property type="match status" value="1"/>
</dbReference>
<accession>A0AAV9IB93</accession>
<dbReference type="GO" id="GO:0005737">
    <property type="term" value="C:cytoplasm"/>
    <property type="evidence" value="ECO:0007669"/>
    <property type="project" value="UniProtKB-ARBA"/>
</dbReference>
<proteinExistence type="predicted"/>
<sequence>MSQGNAQSDKSSSFSLQEIVEKASSLVKEQKLEQCRTVLEEALRSHFLEQTELVPIRERLVGSCLMLLATGTQNLRKREETQKLLSEQMAALESEAESNVRLQELQGWKEILSERYESALRHFEQIPSHSKRLLSLMGTAIAKFCKGEVQESLEGFCSIVRNWRRCEFAWLGIAHCYVEKGDYQKAQMAFSKAIEFAKQKSTGVSTVLCYEAQLSIAYIAFSQGTKEGTEAGLNILKELYRGNTNEAQSDPRVVNRLADYLFYRKEYKRASALLSKLNLSHTKFSRAKGESLFQLARLAHVSGELADAENFYTQALLEVGNDLPQARLALANLYLSREDFQAAADCLERILSQQPQCLEAKATLGIILTLVDMKNGEISVGQDGKLTKYESRRLRRDRAISLLTDVVQAATTPDISILVSLAYLLEENKPERALSLLEEAMKLLEEQSNVVIVRSLPSVKIRLQNNIASLLARMGRYSEAERILLTVLMSYIDTDTSVDNLDSSVLLERIQNNSEISVLLLYNLALLWELEGKPELARRLYSHIISCYGEYPDALFRLGYLCYLNDDFEAAKDFYERGAKFKPRLASHLLASLARSQGDYHRYQSLLEQALQSRQFENQTRDSLDDDYSFVRLCNFYIDCSQVVDEQRQRKFMDKCLELLQRVFSHFPYNAFAANAFGIYLALREMYTDAREVFHSLVGTPAAEMAKLNLAHIQVQLARNLLRFSTDKQTWRNPAADTALSSAIKLYEDSLSQARSEETRCEMMLYLSLANFERSNFSEAYRLLTRLLHRLPMYLPLWFNWALTLEECGLSRIKEVGDKQKVASLTENASSLNSVHNSRKAAAEFGRAYRIFQALSRRKLSADGEGIVRQTFSSRLADAHHTFAKSKRATANVLLANAEKEYLEQTERFQERQRKLQEKLAQEEKERQEQERRRKEELAALEERELKFQEYLKQKEEQKRAASEKEMMNRKRKRRASKEDLEETSDLSPKEEETSPTQMQVIEEIFGDEIFGKDNQREENEKERSEIYKVKKIVLDLDFLPTPVFQDATEPRQRLHRTNRIQVFQPIDFESIGERWLSLEELHYALLDSKWHSDGSSKFFNRLLEPATLEEPASKSNISERVLEDFYKLLLASVSGHIFECTIPLIRQTVEQSEFNLESVNWSSIISQFNGTCFYRNEGWWTYEFCVGKHVKQYHLNPVTLEQEEVFYLGFPMQHNNNEEETQYHTATFSINQVDDYVIRMQYSNGSLCPLTGSPRNVTIDFVCPTTIAPDIQVSEFISSIREIGTCSYQLTLASNVLCNEFVLRNRPIDDVEVLCKVKDDSVWKDIKVTSLAEYTSSAWF</sequence>
<comment type="caution">
    <text evidence="8">The sequence shown here is derived from an EMBL/GenBank/DDBJ whole genome shotgun (WGS) entry which is preliminary data.</text>
</comment>
<evidence type="ECO:0000313" key="9">
    <source>
        <dbReference type="Proteomes" id="UP001300502"/>
    </source>
</evidence>
<dbReference type="Proteomes" id="UP001300502">
    <property type="component" value="Unassembled WGS sequence"/>
</dbReference>
<dbReference type="GO" id="GO:0000993">
    <property type="term" value="F:RNA polymerase II complex binding"/>
    <property type="evidence" value="ECO:0007669"/>
    <property type="project" value="TreeGrafter"/>
</dbReference>
<reference evidence="8 9" key="1">
    <citation type="submission" date="2022-07" db="EMBL/GenBank/DDBJ databases">
        <title>Genome-wide signatures of adaptation to extreme environments.</title>
        <authorList>
            <person name="Cho C.H."/>
            <person name="Yoon H.S."/>
        </authorList>
    </citation>
    <scope>NUCLEOTIDE SEQUENCE [LARGE SCALE GENOMIC DNA]</scope>
    <source>
        <strain evidence="8 9">108.79 E11</strain>
    </source>
</reference>
<dbReference type="PROSITE" id="PS50005">
    <property type="entry name" value="TPR"/>
    <property type="match status" value="3"/>
</dbReference>
<keyword evidence="2" id="KW-0677">Repeat</keyword>
<dbReference type="GO" id="GO:0012505">
    <property type="term" value="C:endomembrane system"/>
    <property type="evidence" value="ECO:0007669"/>
    <property type="project" value="UniProtKB-ARBA"/>
</dbReference>
<dbReference type="InterPro" id="IPR011990">
    <property type="entry name" value="TPR-like_helical_dom_sf"/>
</dbReference>
<dbReference type="InterPro" id="IPR044865">
    <property type="entry name" value="MRH_dom"/>
</dbReference>
<evidence type="ECO:0000256" key="1">
    <source>
        <dbReference type="ARBA" id="ARBA00022729"/>
    </source>
</evidence>
<keyword evidence="1" id="KW-0732">Signal</keyword>
<keyword evidence="4" id="KW-1015">Disulfide bond</keyword>
<dbReference type="InterPro" id="IPR012913">
    <property type="entry name" value="OS9-like_dom"/>
</dbReference>
<dbReference type="SUPFAM" id="SSF50911">
    <property type="entry name" value="Mannose 6-phosphate receptor domain"/>
    <property type="match status" value="1"/>
</dbReference>
<feature type="repeat" description="TPR" evidence="5">
    <location>
        <begin position="324"/>
        <end position="357"/>
    </location>
</feature>
<feature type="repeat" description="TPR" evidence="5">
    <location>
        <begin position="167"/>
        <end position="200"/>
    </location>
</feature>
<feature type="compositionally biased region" description="Basic and acidic residues" evidence="6">
    <location>
        <begin position="958"/>
        <end position="969"/>
    </location>
</feature>
<evidence type="ECO:0000259" key="7">
    <source>
        <dbReference type="PROSITE" id="PS51914"/>
    </source>
</evidence>
<evidence type="ECO:0000256" key="5">
    <source>
        <dbReference type="PROSITE-ProRule" id="PRU00339"/>
    </source>
</evidence>
<name>A0AAV9IB93_9RHOD</name>
<organism evidence="8 9">
    <name type="scientific">Galdieria yellowstonensis</name>
    <dbReference type="NCBI Taxonomy" id="3028027"/>
    <lineage>
        <taxon>Eukaryota</taxon>
        <taxon>Rhodophyta</taxon>
        <taxon>Bangiophyceae</taxon>
        <taxon>Galdieriales</taxon>
        <taxon>Galdieriaceae</taxon>
        <taxon>Galdieria</taxon>
    </lineage>
</organism>
<evidence type="ECO:0000313" key="8">
    <source>
        <dbReference type="EMBL" id="KAK4524586.1"/>
    </source>
</evidence>
<protein>
    <recommendedName>
        <fullName evidence="7">MRH domain-containing protein</fullName>
    </recommendedName>
</protein>
<dbReference type="EMBL" id="JANCYU010000024">
    <property type="protein sequence ID" value="KAK4524586.1"/>
    <property type="molecule type" value="Genomic_DNA"/>
</dbReference>
<dbReference type="SUPFAM" id="SSF48452">
    <property type="entry name" value="TPR-like"/>
    <property type="match status" value="2"/>
</dbReference>
<keyword evidence="3 5" id="KW-0802">TPR repeat</keyword>
<dbReference type="InterPro" id="IPR031101">
    <property type="entry name" value="Ctr9"/>
</dbReference>
<dbReference type="Pfam" id="PF13181">
    <property type="entry name" value="TPR_8"/>
    <property type="match status" value="2"/>
</dbReference>
<dbReference type="Pfam" id="PF07915">
    <property type="entry name" value="PRKCSH"/>
    <property type="match status" value="1"/>
</dbReference>
<dbReference type="GO" id="GO:0006355">
    <property type="term" value="P:regulation of DNA-templated transcription"/>
    <property type="evidence" value="ECO:0007669"/>
    <property type="project" value="InterPro"/>
</dbReference>
<evidence type="ECO:0000256" key="6">
    <source>
        <dbReference type="SAM" id="MobiDB-lite"/>
    </source>
</evidence>
<gene>
    <name evidence="8" type="ORF">GAYE_SCF04G2487</name>
</gene>
<dbReference type="GO" id="GO:0006368">
    <property type="term" value="P:transcription elongation by RNA polymerase II"/>
    <property type="evidence" value="ECO:0007669"/>
    <property type="project" value="TreeGrafter"/>
</dbReference>
<dbReference type="InterPro" id="IPR019734">
    <property type="entry name" value="TPR_rpt"/>
</dbReference>
<feature type="domain" description="MRH" evidence="7">
    <location>
        <begin position="1171"/>
        <end position="1301"/>
    </location>
</feature>
<keyword evidence="9" id="KW-1185">Reference proteome</keyword>
<dbReference type="Pfam" id="PF13176">
    <property type="entry name" value="TPR_7"/>
    <property type="match status" value="1"/>
</dbReference>
<feature type="repeat" description="TPR" evidence="5">
    <location>
        <begin position="552"/>
        <end position="585"/>
    </location>
</feature>
<evidence type="ECO:0000256" key="3">
    <source>
        <dbReference type="ARBA" id="ARBA00022803"/>
    </source>
</evidence>
<dbReference type="PROSITE" id="PS51914">
    <property type="entry name" value="MRH"/>
    <property type="match status" value="1"/>
</dbReference>
<dbReference type="SMART" id="SM00028">
    <property type="entry name" value="TPR"/>
    <property type="match status" value="6"/>
</dbReference>
<dbReference type="Gene3D" id="1.25.40.10">
    <property type="entry name" value="Tetratricopeptide repeat domain"/>
    <property type="match status" value="4"/>
</dbReference>
<dbReference type="SUPFAM" id="SSF81901">
    <property type="entry name" value="HCP-like"/>
    <property type="match status" value="1"/>
</dbReference>
<dbReference type="InterPro" id="IPR009011">
    <property type="entry name" value="Man6P_isomerase_rcpt-bd_dom_sf"/>
</dbReference>
<dbReference type="GO" id="GO:0016593">
    <property type="term" value="C:Cdc73/Paf1 complex"/>
    <property type="evidence" value="ECO:0007669"/>
    <property type="project" value="TreeGrafter"/>
</dbReference>
<evidence type="ECO:0000256" key="4">
    <source>
        <dbReference type="ARBA" id="ARBA00023157"/>
    </source>
</evidence>